<keyword evidence="3" id="KW-1003">Cell membrane</keyword>
<dbReference type="PANTHER" id="PTHR42770">
    <property type="entry name" value="AMINO ACID TRANSPORTER-RELATED"/>
    <property type="match status" value="1"/>
</dbReference>
<dbReference type="Pfam" id="PF13520">
    <property type="entry name" value="AA_permease_2"/>
    <property type="match status" value="1"/>
</dbReference>
<evidence type="ECO:0000256" key="5">
    <source>
        <dbReference type="ARBA" id="ARBA00022989"/>
    </source>
</evidence>
<feature type="transmembrane region" description="Helical" evidence="8">
    <location>
        <begin position="480"/>
        <end position="502"/>
    </location>
</feature>
<dbReference type="InterPro" id="IPR050367">
    <property type="entry name" value="APC_superfamily"/>
</dbReference>
<dbReference type="PANTHER" id="PTHR42770:SF15">
    <property type="entry name" value="GLUTAMATE_GAMMA-AMINOBUTYRATE ANTIPORTER-RELATED"/>
    <property type="match status" value="1"/>
</dbReference>
<keyword evidence="5 8" id="KW-1133">Transmembrane helix</keyword>
<feature type="transmembrane region" description="Helical" evidence="8">
    <location>
        <begin position="130"/>
        <end position="150"/>
    </location>
</feature>
<name>A0A919A0F6_9ACTN</name>
<keyword evidence="10" id="KW-1185">Reference proteome</keyword>
<dbReference type="RefSeq" id="WP_190138739.1">
    <property type="nucleotide sequence ID" value="NZ_BNBT01000109.1"/>
</dbReference>
<evidence type="ECO:0000313" key="10">
    <source>
        <dbReference type="Proteomes" id="UP000608024"/>
    </source>
</evidence>
<feature type="transmembrane region" description="Helical" evidence="8">
    <location>
        <begin position="82"/>
        <end position="109"/>
    </location>
</feature>
<accession>A0A919A0F6</accession>
<reference evidence="9" key="2">
    <citation type="submission" date="2020-09" db="EMBL/GenBank/DDBJ databases">
        <authorList>
            <person name="Sun Q."/>
            <person name="Ohkuma M."/>
        </authorList>
    </citation>
    <scope>NUCLEOTIDE SEQUENCE</scope>
    <source>
        <strain evidence="9">JCM 4784</strain>
    </source>
</reference>
<dbReference type="AlphaFoldDB" id="A0A919A0F6"/>
<dbReference type="Proteomes" id="UP000608024">
    <property type="component" value="Unassembled WGS sequence"/>
</dbReference>
<feature type="transmembrane region" description="Helical" evidence="8">
    <location>
        <begin position="407"/>
        <end position="431"/>
    </location>
</feature>
<feature type="transmembrane region" description="Helical" evidence="8">
    <location>
        <begin position="281"/>
        <end position="303"/>
    </location>
</feature>
<feature type="transmembrane region" description="Helical" evidence="8">
    <location>
        <begin position="333"/>
        <end position="358"/>
    </location>
</feature>
<dbReference type="InterPro" id="IPR002293">
    <property type="entry name" value="AA/rel_permease1"/>
</dbReference>
<evidence type="ECO:0000256" key="8">
    <source>
        <dbReference type="SAM" id="Phobius"/>
    </source>
</evidence>
<dbReference type="EMBL" id="BNBT01000109">
    <property type="protein sequence ID" value="GHE79732.1"/>
    <property type="molecule type" value="Genomic_DNA"/>
</dbReference>
<feature type="region of interest" description="Disordered" evidence="7">
    <location>
        <begin position="1"/>
        <end position="52"/>
    </location>
</feature>
<organism evidence="9 10">
    <name type="scientific">Streptomyces longispororuber</name>
    <dbReference type="NCBI Taxonomy" id="68230"/>
    <lineage>
        <taxon>Bacteria</taxon>
        <taxon>Bacillati</taxon>
        <taxon>Actinomycetota</taxon>
        <taxon>Actinomycetes</taxon>
        <taxon>Kitasatosporales</taxon>
        <taxon>Streptomycetaceae</taxon>
        <taxon>Streptomyces</taxon>
    </lineage>
</organism>
<feature type="transmembrane region" description="Helical" evidence="8">
    <location>
        <begin position="379"/>
        <end position="401"/>
    </location>
</feature>
<evidence type="ECO:0000256" key="6">
    <source>
        <dbReference type="ARBA" id="ARBA00023136"/>
    </source>
</evidence>
<reference evidence="9" key="1">
    <citation type="journal article" date="2014" name="Int. J. Syst. Evol. Microbiol.">
        <title>Complete genome sequence of Corynebacterium casei LMG S-19264T (=DSM 44701T), isolated from a smear-ripened cheese.</title>
        <authorList>
            <consortium name="US DOE Joint Genome Institute (JGI-PGF)"/>
            <person name="Walter F."/>
            <person name="Albersmeier A."/>
            <person name="Kalinowski J."/>
            <person name="Ruckert C."/>
        </authorList>
    </citation>
    <scope>NUCLEOTIDE SEQUENCE</scope>
    <source>
        <strain evidence="9">JCM 4784</strain>
    </source>
</reference>
<comment type="subcellular location">
    <subcellularLocation>
        <location evidence="1">Cell membrane</location>
        <topology evidence="1">Multi-pass membrane protein</topology>
    </subcellularLocation>
</comment>
<proteinExistence type="predicted"/>
<evidence type="ECO:0000256" key="3">
    <source>
        <dbReference type="ARBA" id="ARBA00022475"/>
    </source>
</evidence>
<keyword evidence="2" id="KW-0813">Transport</keyword>
<sequence length="520" mass="55297">MTSTDKPGQSAGDTTAAGEAATDAAAGEAGASAVPGTAAEDRGEEAAEFGEDTGTKRQFISWVTLALMTTASVASLRPSPTMAIYGLAAVFLYLLPAVVFLLPTALVGAELASGWRGGIYRWVSEALGKPLGFVAVWCQFAMTIAYYPSLLAYVASTFAYVVHPSLAEDGLYVAIVIVVIYWTGVWITSRGTRAVAGLSSLGLVIGTLVPGVVLIALGIVFLGQGNESAAPMSTDHWLPPWTGLASLVLIVNNFLSYAGMEMNGVHVSALRHPRAEYPRSIFLATGLVLLIFILPALAISWVMPSEQLSLTAGLMQAFQAFFDHFHVGWLTKVVGIMLVLAALGGMLTWLAGPAKGLVTLARQEGYLPPFLQRFNRHGVPLNIMVAQGVITTLIGVLYAFSDDVSSAYWMFSVITVQIYLIAYLLMFVAVVRLRRTRPDVPRGFVVPAVTLVAGVGFAASACALAIGFVPPDQFGDAPLWRYLLIVGGGLLALGVAAPFAFLKFRKPEWVHPDHQGSHAH</sequence>
<dbReference type="Gene3D" id="1.20.1740.10">
    <property type="entry name" value="Amino acid/polyamine transporter I"/>
    <property type="match status" value="1"/>
</dbReference>
<evidence type="ECO:0000256" key="2">
    <source>
        <dbReference type="ARBA" id="ARBA00022448"/>
    </source>
</evidence>
<gene>
    <name evidence="9" type="ORF">GCM10018785_54830</name>
</gene>
<evidence type="ECO:0000313" key="9">
    <source>
        <dbReference type="EMBL" id="GHE79732.1"/>
    </source>
</evidence>
<feature type="transmembrane region" description="Helical" evidence="8">
    <location>
        <begin position="443"/>
        <end position="468"/>
    </location>
</feature>
<protein>
    <submittedName>
        <fullName evidence="9">Amino acid transporter</fullName>
    </submittedName>
</protein>
<evidence type="ECO:0000256" key="4">
    <source>
        <dbReference type="ARBA" id="ARBA00022692"/>
    </source>
</evidence>
<dbReference type="PIRSF" id="PIRSF006060">
    <property type="entry name" value="AA_transporter"/>
    <property type="match status" value="1"/>
</dbReference>
<evidence type="ECO:0000256" key="7">
    <source>
        <dbReference type="SAM" id="MobiDB-lite"/>
    </source>
</evidence>
<dbReference type="GO" id="GO:0005886">
    <property type="term" value="C:plasma membrane"/>
    <property type="evidence" value="ECO:0007669"/>
    <property type="project" value="UniProtKB-SubCell"/>
</dbReference>
<feature type="transmembrane region" description="Helical" evidence="8">
    <location>
        <begin position="170"/>
        <end position="189"/>
    </location>
</feature>
<keyword evidence="4 8" id="KW-0812">Transmembrane</keyword>
<feature type="compositionally biased region" description="Low complexity" evidence="7">
    <location>
        <begin position="10"/>
        <end position="33"/>
    </location>
</feature>
<feature type="transmembrane region" description="Helical" evidence="8">
    <location>
        <begin position="241"/>
        <end position="260"/>
    </location>
</feature>
<keyword evidence="6 8" id="KW-0472">Membrane</keyword>
<dbReference type="GO" id="GO:0022857">
    <property type="term" value="F:transmembrane transporter activity"/>
    <property type="evidence" value="ECO:0007669"/>
    <property type="project" value="InterPro"/>
</dbReference>
<feature type="transmembrane region" description="Helical" evidence="8">
    <location>
        <begin position="201"/>
        <end position="221"/>
    </location>
</feature>
<comment type="caution">
    <text evidence="9">The sequence shown here is derived from an EMBL/GenBank/DDBJ whole genome shotgun (WGS) entry which is preliminary data.</text>
</comment>
<feature type="transmembrane region" description="Helical" evidence="8">
    <location>
        <begin position="59"/>
        <end position="76"/>
    </location>
</feature>
<evidence type="ECO:0000256" key="1">
    <source>
        <dbReference type="ARBA" id="ARBA00004651"/>
    </source>
</evidence>